<dbReference type="InterPro" id="IPR011650">
    <property type="entry name" value="Peptidase_M20_dimer"/>
</dbReference>
<dbReference type="NCBIfam" id="NF005478">
    <property type="entry name" value="PRK07079.1"/>
    <property type="match status" value="1"/>
</dbReference>
<reference evidence="5 6" key="1">
    <citation type="submission" date="2020-10" db="EMBL/GenBank/DDBJ databases">
        <authorList>
            <person name="Peeters C."/>
        </authorList>
    </citation>
    <scope>NUCLEOTIDE SEQUENCE [LARGE SCALE GENOMIC DNA]</scope>
    <source>
        <strain evidence="5 6">LMG 27952</strain>
    </source>
</reference>
<protein>
    <submittedName>
        <fullName evidence="5">Succinyl-diaminopimelate desuccinylase</fullName>
        <ecNumber evidence="5">3.5.1.18</ecNumber>
    </submittedName>
</protein>
<dbReference type="PANTHER" id="PTHR43270:SF12">
    <property type="entry name" value="SUCCINYL-DIAMINOPIMELATE DESUCCINYLASE"/>
    <property type="match status" value="1"/>
</dbReference>
<accession>A0ABM8NEA3</accession>
<evidence type="ECO:0000256" key="1">
    <source>
        <dbReference type="ARBA" id="ARBA00022670"/>
    </source>
</evidence>
<keyword evidence="6" id="KW-1185">Reference proteome</keyword>
<keyword evidence="3 5" id="KW-0378">Hydrolase</keyword>
<evidence type="ECO:0000259" key="4">
    <source>
        <dbReference type="Pfam" id="PF07687"/>
    </source>
</evidence>
<dbReference type="Gene3D" id="3.40.630.10">
    <property type="entry name" value="Zn peptidases"/>
    <property type="match status" value="1"/>
</dbReference>
<dbReference type="SUPFAM" id="SSF53187">
    <property type="entry name" value="Zn-dependent exopeptidases"/>
    <property type="match status" value="1"/>
</dbReference>
<name>A0ABM8NEA3_9BURK</name>
<organism evidence="5 6">
    <name type="scientific">Paraburkholderia hiiakae</name>
    <dbReference type="NCBI Taxonomy" id="1081782"/>
    <lineage>
        <taxon>Bacteria</taxon>
        <taxon>Pseudomonadati</taxon>
        <taxon>Pseudomonadota</taxon>
        <taxon>Betaproteobacteria</taxon>
        <taxon>Burkholderiales</taxon>
        <taxon>Burkholderiaceae</taxon>
        <taxon>Paraburkholderia</taxon>
    </lineage>
</organism>
<comment type="caution">
    <text evidence="5">The sequence shown here is derived from an EMBL/GenBank/DDBJ whole genome shotgun (WGS) entry which is preliminary data.</text>
</comment>
<dbReference type="EC" id="3.5.1.18" evidence="5"/>
<keyword evidence="2" id="KW-0479">Metal-binding</keyword>
<sequence length="473" mass="50541">MTRNTAIEFAERYFDDGRFLEDLGRRVGCRTQSQHPESASTLRAYLTDEMEPALRKLGFVNALHDNPVANGPPFLVARRVENPALPTVLVYGHGDVVRGQEEQWTQGAGPWQVAIEEDHWYGRGSADNKGQHTVNLGALGAVIDARVAAGQPLGFNVTVLMEMGEEVGSPGLNELCAALTDELRADVLIASDGPRIGAARPTIFLGSRGAANFELSVTARAKAYHSGNWGGLLSNPAVRLAHALASIVDEKGRLRVEGLRAPAIDAPVAAAIAELEVGMDQGDPVIDTEWGEPGLTPAERVFGSNTLEVLAMVAGNPAHPVGAIPATSRAFCQLRFVVGTDIARLEAHLRAHLDQCGFRDVEIGVTLVAPATRLAPDHPWVTWAVRSIAQTTDKKVAILPNLGGTIPNDAFADVLGLPTIWIPHSYPGCAQHAPNEHMLGTVAREALQLMAGLFWDLGEIGTAKRPAACQSRV</sequence>
<keyword evidence="1" id="KW-0645">Protease</keyword>
<evidence type="ECO:0000313" key="6">
    <source>
        <dbReference type="Proteomes" id="UP000656319"/>
    </source>
</evidence>
<proteinExistence type="predicted"/>
<dbReference type="PANTHER" id="PTHR43270">
    <property type="entry name" value="BETA-ALA-HIS DIPEPTIDASE"/>
    <property type="match status" value="1"/>
</dbReference>
<dbReference type="EMBL" id="CAJHCQ010000002">
    <property type="protein sequence ID" value="CAD6519984.1"/>
    <property type="molecule type" value="Genomic_DNA"/>
</dbReference>
<evidence type="ECO:0000256" key="3">
    <source>
        <dbReference type="ARBA" id="ARBA00022801"/>
    </source>
</evidence>
<dbReference type="Pfam" id="PF01546">
    <property type="entry name" value="Peptidase_M20"/>
    <property type="match status" value="1"/>
</dbReference>
<feature type="domain" description="Peptidase M20 dimerisation" evidence="4">
    <location>
        <begin position="206"/>
        <end position="355"/>
    </location>
</feature>
<dbReference type="Gene3D" id="3.30.70.360">
    <property type="match status" value="1"/>
</dbReference>
<dbReference type="RefSeq" id="WP_201694988.1">
    <property type="nucleotide sequence ID" value="NZ_CAJHCQ010000002.1"/>
</dbReference>
<gene>
    <name evidence="5" type="primary">dapE_1</name>
    <name evidence="5" type="ORF">LMG27952_01232</name>
</gene>
<dbReference type="Pfam" id="PF07687">
    <property type="entry name" value="M20_dimer"/>
    <property type="match status" value="1"/>
</dbReference>
<dbReference type="GO" id="GO:0009014">
    <property type="term" value="F:succinyl-diaminopimelate desuccinylase activity"/>
    <property type="evidence" value="ECO:0007669"/>
    <property type="project" value="UniProtKB-EC"/>
</dbReference>
<evidence type="ECO:0000313" key="5">
    <source>
        <dbReference type="EMBL" id="CAD6519984.1"/>
    </source>
</evidence>
<dbReference type="InterPro" id="IPR051458">
    <property type="entry name" value="Cyt/Met_Dipeptidase"/>
</dbReference>
<dbReference type="Proteomes" id="UP000656319">
    <property type="component" value="Unassembled WGS sequence"/>
</dbReference>
<evidence type="ECO:0000256" key="2">
    <source>
        <dbReference type="ARBA" id="ARBA00022723"/>
    </source>
</evidence>
<dbReference type="InterPro" id="IPR002933">
    <property type="entry name" value="Peptidase_M20"/>
</dbReference>